<dbReference type="STRING" id="946077.W5A_10085"/>
<protein>
    <recommendedName>
        <fullName evidence="3">Lipocalin-like domain-containing protein</fullName>
    </recommendedName>
</protein>
<evidence type="ECO:0008006" key="3">
    <source>
        <dbReference type="Google" id="ProtNLM"/>
    </source>
</evidence>
<organism evidence="1 2">
    <name type="scientific">Imtechella halotolerans K1</name>
    <dbReference type="NCBI Taxonomy" id="946077"/>
    <lineage>
        <taxon>Bacteria</taxon>
        <taxon>Pseudomonadati</taxon>
        <taxon>Bacteroidota</taxon>
        <taxon>Flavobacteriia</taxon>
        <taxon>Flavobacteriales</taxon>
        <taxon>Flavobacteriaceae</taxon>
        <taxon>Imtechella</taxon>
    </lineage>
</organism>
<evidence type="ECO:0000313" key="2">
    <source>
        <dbReference type="Proteomes" id="UP000005938"/>
    </source>
</evidence>
<reference evidence="1 2" key="1">
    <citation type="journal article" date="2012" name="J. Bacteriol.">
        <title>Genome Sequence of the Halotolerant Bacterium Imtechella halotolerans K1T.</title>
        <authorList>
            <person name="Kumar S."/>
            <person name="Vikram S."/>
            <person name="Subramanian S."/>
            <person name="Raghava G.P."/>
            <person name="Pinnaka A.K."/>
        </authorList>
    </citation>
    <scope>NUCLEOTIDE SEQUENCE [LARGE SCALE GENOMIC DNA]</scope>
    <source>
        <strain evidence="1 2">K1</strain>
    </source>
</reference>
<dbReference type="EMBL" id="AJJU01000017">
    <property type="protein sequence ID" value="EID73906.1"/>
    <property type="molecule type" value="Genomic_DNA"/>
</dbReference>
<name>I0WBZ0_9FLAO</name>
<sequence length="123" mass="14310">MIERILLSSLFVACSWVVKGQDLSGSWVYKETRKGVSYYSKEARMEVHRSGFEFGQDGQITIRRNESSCGTPPIRYQNYRGTWRMNADSVITTTYRFHSYNLENDSWKLVFVSKDSLALKYKG</sequence>
<dbReference type="RefSeq" id="WP_008240129.1">
    <property type="nucleotide sequence ID" value="NZ_AJJU01000017.1"/>
</dbReference>
<dbReference type="Proteomes" id="UP000005938">
    <property type="component" value="Unassembled WGS sequence"/>
</dbReference>
<dbReference type="OrthoDB" id="5526158at2"/>
<keyword evidence="2" id="KW-1185">Reference proteome</keyword>
<comment type="caution">
    <text evidence="1">The sequence shown here is derived from an EMBL/GenBank/DDBJ whole genome shotgun (WGS) entry which is preliminary data.</text>
</comment>
<gene>
    <name evidence="1" type="ORF">W5A_10085</name>
</gene>
<proteinExistence type="predicted"/>
<dbReference type="AlphaFoldDB" id="I0WBZ0"/>
<evidence type="ECO:0000313" key="1">
    <source>
        <dbReference type="EMBL" id="EID73906.1"/>
    </source>
</evidence>
<accession>I0WBZ0</accession>
<dbReference type="eggNOG" id="ENOG5032NN1">
    <property type="taxonomic scope" value="Bacteria"/>
</dbReference>